<reference evidence="3" key="1">
    <citation type="submission" date="2013-09" db="EMBL/GenBank/DDBJ databases">
        <title>Corchorus olitorius genome sequencing.</title>
        <authorList>
            <person name="Alam M."/>
            <person name="Haque M.S."/>
            <person name="Islam M.S."/>
            <person name="Emdad E.M."/>
            <person name="Islam M.M."/>
            <person name="Ahmed B."/>
            <person name="Halim A."/>
            <person name="Hossen Q.M.M."/>
            <person name="Hossain M.Z."/>
            <person name="Ahmed R."/>
            <person name="Khan M.M."/>
            <person name="Islam R."/>
            <person name="Rashid M.M."/>
            <person name="Khan S.A."/>
            <person name="Rahman M.S."/>
            <person name="Alam M."/>
            <person name="Yahiya A.S."/>
            <person name="Khan M.S."/>
            <person name="Azam M.S."/>
            <person name="Haque T."/>
            <person name="Lashkar M.Z.H."/>
            <person name="Akhand A.I."/>
            <person name="Morshed G."/>
            <person name="Roy S."/>
            <person name="Uddin K.S."/>
            <person name="Rabeya T."/>
            <person name="Hossain A.S."/>
            <person name="Chowdhury A."/>
            <person name="Snigdha A.R."/>
            <person name="Mortoza M.S."/>
            <person name="Matin S.A."/>
            <person name="Hoque S.M.E."/>
            <person name="Islam M.K."/>
            <person name="Roy D.K."/>
            <person name="Haider R."/>
            <person name="Moosa M.M."/>
            <person name="Elias S.M."/>
            <person name="Hasan A.M."/>
            <person name="Jahan S."/>
            <person name="Shafiuddin M."/>
            <person name="Mahmood N."/>
            <person name="Shommy N.S."/>
        </authorList>
    </citation>
    <scope>NUCLEOTIDE SEQUENCE [LARGE SCALE GENOMIC DNA]</scope>
    <source>
        <strain evidence="3">cv. O-4</strain>
    </source>
</reference>
<dbReference type="AlphaFoldDB" id="A0A1R3HCX8"/>
<organism evidence="2 3">
    <name type="scientific">Corchorus olitorius</name>
    <dbReference type="NCBI Taxonomy" id="93759"/>
    <lineage>
        <taxon>Eukaryota</taxon>
        <taxon>Viridiplantae</taxon>
        <taxon>Streptophyta</taxon>
        <taxon>Embryophyta</taxon>
        <taxon>Tracheophyta</taxon>
        <taxon>Spermatophyta</taxon>
        <taxon>Magnoliopsida</taxon>
        <taxon>eudicotyledons</taxon>
        <taxon>Gunneridae</taxon>
        <taxon>Pentapetalae</taxon>
        <taxon>rosids</taxon>
        <taxon>malvids</taxon>
        <taxon>Malvales</taxon>
        <taxon>Malvaceae</taxon>
        <taxon>Grewioideae</taxon>
        <taxon>Apeibeae</taxon>
        <taxon>Corchorus</taxon>
    </lineage>
</organism>
<dbReference type="EMBL" id="AWUE01020447">
    <property type="protein sequence ID" value="OMO68093.1"/>
    <property type="molecule type" value="Genomic_DNA"/>
</dbReference>
<feature type="region of interest" description="Disordered" evidence="1">
    <location>
        <begin position="1"/>
        <end position="23"/>
    </location>
</feature>
<proteinExistence type="predicted"/>
<name>A0A1R3HCX8_9ROSI</name>
<dbReference type="Proteomes" id="UP000187203">
    <property type="component" value="Unassembled WGS sequence"/>
</dbReference>
<sequence length="64" mass="7323">MTKRREPRFEGDGKGRKGESDAEWESVMVLRSHRRLGPPPFYPFPDVPYGEDLDGFYATDSTMG</sequence>
<evidence type="ECO:0000313" key="2">
    <source>
        <dbReference type="EMBL" id="OMO68093.1"/>
    </source>
</evidence>
<dbReference type="OrthoDB" id="10382462at2759"/>
<evidence type="ECO:0000256" key="1">
    <source>
        <dbReference type="SAM" id="MobiDB-lite"/>
    </source>
</evidence>
<comment type="caution">
    <text evidence="2">The sequence shown here is derived from an EMBL/GenBank/DDBJ whole genome shotgun (WGS) entry which is preliminary data.</text>
</comment>
<gene>
    <name evidence="2" type="ORF">COLO4_29905</name>
</gene>
<evidence type="ECO:0000313" key="3">
    <source>
        <dbReference type="Proteomes" id="UP000187203"/>
    </source>
</evidence>
<keyword evidence="3" id="KW-1185">Reference proteome</keyword>
<protein>
    <submittedName>
        <fullName evidence="2">Uncharacterized protein</fullName>
    </submittedName>
</protein>
<feature type="compositionally biased region" description="Basic and acidic residues" evidence="1">
    <location>
        <begin position="7"/>
        <end position="20"/>
    </location>
</feature>
<accession>A0A1R3HCX8</accession>